<organism evidence="4 5">
    <name type="scientific">Ranatra chinensis</name>
    <dbReference type="NCBI Taxonomy" id="642074"/>
    <lineage>
        <taxon>Eukaryota</taxon>
        <taxon>Metazoa</taxon>
        <taxon>Ecdysozoa</taxon>
        <taxon>Arthropoda</taxon>
        <taxon>Hexapoda</taxon>
        <taxon>Insecta</taxon>
        <taxon>Pterygota</taxon>
        <taxon>Neoptera</taxon>
        <taxon>Paraneoptera</taxon>
        <taxon>Hemiptera</taxon>
        <taxon>Heteroptera</taxon>
        <taxon>Panheteroptera</taxon>
        <taxon>Nepomorpha</taxon>
        <taxon>Nepidae</taxon>
        <taxon>Ranatrinae</taxon>
        <taxon>Ranatra</taxon>
    </lineage>
</organism>
<evidence type="ECO:0000256" key="3">
    <source>
        <dbReference type="SAM" id="MobiDB-lite"/>
    </source>
</evidence>
<comment type="cofactor">
    <cofactor evidence="2">
        <name>Ca(2+)</name>
        <dbReference type="ChEBI" id="CHEBI:29108"/>
    </cofactor>
</comment>
<keyword evidence="2" id="KW-0812">Transmembrane</keyword>
<keyword evidence="2" id="KW-0472">Membrane</keyword>
<accession>A0ABD0Y5C9</accession>
<protein>
    <recommendedName>
        <fullName evidence="2">Phospholipid scramblase</fullName>
    </recommendedName>
</protein>
<proteinExistence type="inferred from homology"/>
<evidence type="ECO:0000313" key="4">
    <source>
        <dbReference type="EMBL" id="KAL1122406.1"/>
    </source>
</evidence>
<feature type="region of interest" description="Disordered" evidence="3">
    <location>
        <begin position="1"/>
        <end position="62"/>
    </location>
</feature>
<comment type="function">
    <text evidence="2">May mediate accelerated ATP-independent bidirectional transbilayer migration of phospholipids upon binding calcium ions that results in a loss of phospholipid asymmetry in the plasma membrane.</text>
</comment>
<dbReference type="PANTHER" id="PTHR23248">
    <property type="entry name" value="PHOSPHOLIPID SCRAMBLASE-RELATED"/>
    <property type="match status" value="1"/>
</dbReference>
<evidence type="ECO:0000256" key="2">
    <source>
        <dbReference type="RuleBase" id="RU363116"/>
    </source>
</evidence>
<comment type="similarity">
    <text evidence="1 2">Belongs to the phospholipid scramblase family.</text>
</comment>
<gene>
    <name evidence="4" type="ORF">AAG570_003810</name>
</gene>
<dbReference type="AlphaFoldDB" id="A0ABD0Y5C9"/>
<reference evidence="4 5" key="1">
    <citation type="submission" date="2024-07" db="EMBL/GenBank/DDBJ databases">
        <title>Chromosome-level genome assembly of the water stick insect Ranatra chinensis (Heteroptera: Nepidae).</title>
        <authorList>
            <person name="Liu X."/>
        </authorList>
    </citation>
    <scope>NUCLEOTIDE SEQUENCE [LARGE SCALE GENOMIC DNA]</scope>
    <source>
        <strain evidence="4">Cailab_2021Rc</strain>
        <tissue evidence="4">Muscle</tissue>
    </source>
</reference>
<dbReference type="EMBL" id="JBFDAA010000014">
    <property type="protein sequence ID" value="KAL1122406.1"/>
    <property type="molecule type" value="Genomic_DNA"/>
</dbReference>
<sequence>MQQPPYPPSSDGSYPPPTQGYPPPAQGYPPPAQGYPPPAQGYPPPAQGYPPPQGYPPVGYPPGPVGYPPPAGGPMPGYPPPATGYPPAAGGYPPPVSTQPTMAPGPPGGDGWMISPQNIPVNCPPGLEYLTTLDQLLVHQKIELLEALIGFETKNKFTVKNNLGQKVFYAAEQSSCLTRCCCGPIRPFGMKILDNYKNEVIHLERPLACSSCWFPCCLQSMEVYAPPGTLVGTVEQNWSIFTPEFSIKNAAGDTILKIEGPFCTFSICGDVEFKILSLDGSRVVGKITKQWSGLLREALTDADNFGITFPADLDVKMKAVMLGACFLIVSPTLLLKFLIISLFVDHFRQF</sequence>
<dbReference type="Pfam" id="PF03803">
    <property type="entry name" value="Scramblase"/>
    <property type="match status" value="1"/>
</dbReference>
<evidence type="ECO:0000256" key="1">
    <source>
        <dbReference type="ARBA" id="ARBA00005350"/>
    </source>
</evidence>
<keyword evidence="2" id="KW-0564">Palmitate</keyword>
<keyword evidence="2" id="KW-0106">Calcium</keyword>
<dbReference type="Proteomes" id="UP001558652">
    <property type="component" value="Unassembled WGS sequence"/>
</dbReference>
<keyword evidence="2" id="KW-1133">Transmembrane helix</keyword>
<keyword evidence="5" id="KW-1185">Reference proteome</keyword>
<dbReference type="InterPro" id="IPR025659">
    <property type="entry name" value="Tubby-like_C"/>
</dbReference>
<evidence type="ECO:0000313" key="5">
    <source>
        <dbReference type="Proteomes" id="UP001558652"/>
    </source>
</evidence>
<dbReference type="InterPro" id="IPR005552">
    <property type="entry name" value="Scramblase"/>
</dbReference>
<dbReference type="PANTHER" id="PTHR23248:SF9">
    <property type="entry name" value="PHOSPHOLIPID SCRAMBLASE"/>
    <property type="match status" value="1"/>
</dbReference>
<keyword evidence="2" id="KW-0449">Lipoprotein</keyword>
<comment type="caution">
    <text evidence="4">The sequence shown here is derived from an EMBL/GenBank/DDBJ whole genome shotgun (WGS) entry which is preliminary data.</text>
</comment>
<name>A0ABD0Y5C9_9HEMI</name>
<dbReference type="SUPFAM" id="SSF54518">
    <property type="entry name" value="Tubby C-terminal domain-like"/>
    <property type="match status" value="1"/>
</dbReference>
<feature type="transmembrane region" description="Helical" evidence="2">
    <location>
        <begin position="319"/>
        <end position="344"/>
    </location>
</feature>